<feature type="transmembrane region" description="Helical" evidence="10">
    <location>
        <begin position="52"/>
        <end position="72"/>
    </location>
</feature>
<dbReference type="PANTHER" id="PTHR43394:SF1">
    <property type="entry name" value="ATP-BINDING CASSETTE SUB-FAMILY B MEMBER 10, MITOCHONDRIAL"/>
    <property type="match status" value="1"/>
</dbReference>
<feature type="transmembrane region" description="Helical" evidence="10">
    <location>
        <begin position="278"/>
        <end position="296"/>
    </location>
</feature>
<dbReference type="OrthoDB" id="9770415at2"/>
<dbReference type="PROSITE" id="PS50893">
    <property type="entry name" value="ABC_TRANSPORTER_2"/>
    <property type="match status" value="1"/>
</dbReference>
<protein>
    <submittedName>
        <fullName evidence="13">ABC transporter ATP-binding protein</fullName>
    </submittedName>
</protein>
<dbReference type="SUPFAM" id="SSF90123">
    <property type="entry name" value="ABC transporter transmembrane region"/>
    <property type="match status" value="1"/>
</dbReference>
<proteinExistence type="predicted"/>
<dbReference type="EMBL" id="PZFK01000020">
    <property type="protein sequence ID" value="PTI29005.1"/>
    <property type="molecule type" value="Genomic_DNA"/>
</dbReference>
<dbReference type="InterPro" id="IPR027417">
    <property type="entry name" value="P-loop_NTPase"/>
</dbReference>
<feature type="transmembrane region" description="Helical" evidence="10">
    <location>
        <begin position="133"/>
        <end position="150"/>
    </location>
</feature>
<accession>A0A2T4PRX3</accession>
<feature type="domain" description="ABC transmembrane type-1" evidence="12">
    <location>
        <begin position="16"/>
        <end position="298"/>
    </location>
</feature>
<evidence type="ECO:0000313" key="13">
    <source>
        <dbReference type="EMBL" id="PTI29005.1"/>
    </source>
</evidence>
<evidence type="ECO:0000256" key="9">
    <source>
        <dbReference type="ARBA" id="ARBA00025074"/>
    </source>
</evidence>
<dbReference type="Pfam" id="PF00005">
    <property type="entry name" value="ABC_tran"/>
    <property type="match status" value="1"/>
</dbReference>
<dbReference type="GO" id="GO:0005524">
    <property type="term" value="F:ATP binding"/>
    <property type="evidence" value="ECO:0007669"/>
    <property type="project" value="UniProtKB-KW"/>
</dbReference>
<evidence type="ECO:0000256" key="4">
    <source>
        <dbReference type="ARBA" id="ARBA00022692"/>
    </source>
</evidence>
<evidence type="ECO:0000256" key="6">
    <source>
        <dbReference type="ARBA" id="ARBA00022840"/>
    </source>
</evidence>
<dbReference type="InterPro" id="IPR003593">
    <property type="entry name" value="AAA+_ATPase"/>
</dbReference>
<keyword evidence="8 10" id="KW-0472">Membrane</keyword>
<feature type="domain" description="ABC transporter" evidence="11">
    <location>
        <begin position="333"/>
        <end position="566"/>
    </location>
</feature>
<dbReference type="AlphaFoldDB" id="A0A2T4PRX3"/>
<dbReference type="PANTHER" id="PTHR43394">
    <property type="entry name" value="ATP-DEPENDENT PERMEASE MDL1, MITOCHONDRIAL"/>
    <property type="match status" value="1"/>
</dbReference>
<keyword evidence="3" id="KW-1003">Cell membrane</keyword>
<evidence type="ECO:0000313" key="14">
    <source>
        <dbReference type="Proteomes" id="UP000241209"/>
    </source>
</evidence>
<organism evidence="13 14">
    <name type="scientific">Mammaliicoccus vitulinus</name>
    <dbReference type="NCBI Taxonomy" id="71237"/>
    <lineage>
        <taxon>Bacteria</taxon>
        <taxon>Bacillati</taxon>
        <taxon>Bacillota</taxon>
        <taxon>Bacilli</taxon>
        <taxon>Bacillales</taxon>
        <taxon>Staphylococcaceae</taxon>
        <taxon>Mammaliicoccus</taxon>
    </lineage>
</organism>
<evidence type="ECO:0000259" key="12">
    <source>
        <dbReference type="PROSITE" id="PS50929"/>
    </source>
</evidence>
<feature type="transmembrane region" description="Helical" evidence="10">
    <location>
        <begin position="238"/>
        <end position="258"/>
    </location>
</feature>
<dbReference type="GeneID" id="64116233"/>
<dbReference type="FunFam" id="3.40.50.300:FF:000221">
    <property type="entry name" value="Multidrug ABC transporter ATP-binding protein"/>
    <property type="match status" value="1"/>
</dbReference>
<dbReference type="Proteomes" id="UP000241209">
    <property type="component" value="Unassembled WGS sequence"/>
</dbReference>
<dbReference type="InterPro" id="IPR036640">
    <property type="entry name" value="ABC1_TM_sf"/>
</dbReference>
<comment type="caution">
    <text evidence="13">The sequence shown here is derived from an EMBL/GenBank/DDBJ whole genome shotgun (WGS) entry which is preliminary data.</text>
</comment>
<feature type="transmembrane region" description="Helical" evidence="10">
    <location>
        <begin position="156"/>
        <end position="174"/>
    </location>
</feature>
<dbReference type="InterPro" id="IPR003439">
    <property type="entry name" value="ABC_transporter-like_ATP-bd"/>
</dbReference>
<evidence type="ECO:0000256" key="7">
    <source>
        <dbReference type="ARBA" id="ARBA00022989"/>
    </source>
</evidence>
<dbReference type="Pfam" id="PF00664">
    <property type="entry name" value="ABC_membrane"/>
    <property type="match status" value="1"/>
</dbReference>
<comment type="function">
    <text evidence="9">May be involved in multidrug export. Transmembrane domains (TMD) form a pore in the cell membrane and the ATP-binding domain (NBD) is responsible for energy generation.</text>
</comment>
<dbReference type="CDD" id="cd18548">
    <property type="entry name" value="ABC_6TM_Tm287_like"/>
    <property type="match status" value="1"/>
</dbReference>
<evidence type="ECO:0000256" key="3">
    <source>
        <dbReference type="ARBA" id="ARBA00022475"/>
    </source>
</evidence>
<dbReference type="SMART" id="SM00382">
    <property type="entry name" value="AAA"/>
    <property type="match status" value="1"/>
</dbReference>
<dbReference type="Gene3D" id="1.20.1560.10">
    <property type="entry name" value="ABC transporter type 1, transmembrane domain"/>
    <property type="match status" value="1"/>
</dbReference>
<dbReference type="GO" id="GO:0016887">
    <property type="term" value="F:ATP hydrolysis activity"/>
    <property type="evidence" value="ECO:0007669"/>
    <property type="project" value="InterPro"/>
</dbReference>
<name>A0A2T4PRX3_9STAP</name>
<evidence type="ECO:0000256" key="1">
    <source>
        <dbReference type="ARBA" id="ARBA00004651"/>
    </source>
</evidence>
<dbReference type="PROSITE" id="PS50929">
    <property type="entry name" value="ABC_TM1F"/>
    <property type="match status" value="1"/>
</dbReference>
<evidence type="ECO:0000256" key="10">
    <source>
        <dbReference type="SAM" id="Phobius"/>
    </source>
</evidence>
<dbReference type="SUPFAM" id="SSF52540">
    <property type="entry name" value="P-loop containing nucleoside triphosphate hydrolases"/>
    <property type="match status" value="1"/>
</dbReference>
<dbReference type="GO" id="GO:0005886">
    <property type="term" value="C:plasma membrane"/>
    <property type="evidence" value="ECO:0007669"/>
    <property type="project" value="UniProtKB-SubCell"/>
</dbReference>
<reference evidence="13 14" key="1">
    <citation type="journal article" date="2016" name="Front. Microbiol.">
        <title>Comprehensive Phylogenetic Analysis of Bovine Non-aureus Staphylococci Species Based on Whole-Genome Sequencing.</title>
        <authorList>
            <person name="Naushad S."/>
            <person name="Barkema H.W."/>
            <person name="Luby C."/>
            <person name="Condas L.A."/>
            <person name="Nobrega D.B."/>
            <person name="Carson D.A."/>
            <person name="De Buck J."/>
        </authorList>
    </citation>
    <scope>NUCLEOTIDE SEQUENCE [LARGE SCALE GENOMIC DNA]</scope>
    <source>
        <strain evidence="13 14">SNUC 2204</strain>
    </source>
</reference>
<keyword evidence="2" id="KW-0813">Transport</keyword>
<dbReference type="PROSITE" id="PS00211">
    <property type="entry name" value="ABC_TRANSPORTER_1"/>
    <property type="match status" value="1"/>
</dbReference>
<comment type="subcellular location">
    <subcellularLocation>
        <location evidence="1">Cell membrane</location>
        <topology evidence="1">Multi-pass membrane protein</topology>
    </subcellularLocation>
</comment>
<keyword evidence="4 10" id="KW-0812">Transmembrane</keyword>
<sequence>MNTVLKFIKPYKMLFILGLVLMLVELAVELIQPIFISEIIDNGILKNDLNHVYLYLLIMLVTGLIALASGVWNSFVAGHVSQAFAYDLRTAQFSKIQTFSLATLEKFKTSSLITRLTSDVNNCDQAVYMSIRIMLRAPLMIIGSIIMSFIVEPRLAIYLVIGTPIIFIIIFLIARKGSKLFTKIQRKFDEMNRFFQQNLEAVRLIKASQTSKQETNQFKEKIQDIRHNYTYALRLMELINPSLLLIINGSILAVIWFGSDMVNQSTLEVGKLVAILNYGMRMQGGFGMLAFLIMTLSRMKASSERIEEVLITQSDEQVISKTFNRTSNYAYGITFKDVSFTYPNGNKPVLENITFDVKPKETFAIMGATGSGKSTLLSLIPKMYRATSGEILLNHKNVNEWEIESLRDAIGYVPQKALLFSGTIYENLQFGDPSAEVEALEMSSEKAQIHHSIEHFDNQYDTLIGQQGVTLSGGQKQRLSIARALVRKPGLLILDDSTSALDIKTESALWDALEDEDTTKLIVTQKISTAKTADRIMLLVNGRIEAIGTHESLLETSDLYKEISNSQESAVSSS</sequence>
<keyword evidence="6 13" id="KW-0067">ATP-binding</keyword>
<dbReference type="GO" id="GO:0015421">
    <property type="term" value="F:ABC-type oligopeptide transporter activity"/>
    <property type="evidence" value="ECO:0007669"/>
    <property type="project" value="TreeGrafter"/>
</dbReference>
<keyword evidence="7 10" id="KW-1133">Transmembrane helix</keyword>
<evidence type="ECO:0000256" key="8">
    <source>
        <dbReference type="ARBA" id="ARBA00023136"/>
    </source>
</evidence>
<evidence type="ECO:0000256" key="5">
    <source>
        <dbReference type="ARBA" id="ARBA00022741"/>
    </source>
</evidence>
<dbReference type="STRING" id="1167632.GCA_000286335_00877"/>
<dbReference type="RefSeq" id="WP_016911584.1">
    <property type="nucleotide sequence ID" value="NZ_BMDF01000002.1"/>
</dbReference>
<evidence type="ECO:0000259" key="11">
    <source>
        <dbReference type="PROSITE" id="PS50893"/>
    </source>
</evidence>
<dbReference type="InterPro" id="IPR017871">
    <property type="entry name" value="ABC_transporter-like_CS"/>
</dbReference>
<keyword evidence="5" id="KW-0547">Nucleotide-binding</keyword>
<evidence type="ECO:0000256" key="2">
    <source>
        <dbReference type="ARBA" id="ARBA00022448"/>
    </source>
</evidence>
<dbReference type="Gene3D" id="3.40.50.300">
    <property type="entry name" value="P-loop containing nucleotide triphosphate hydrolases"/>
    <property type="match status" value="1"/>
</dbReference>
<dbReference type="InterPro" id="IPR039421">
    <property type="entry name" value="Type_1_exporter"/>
</dbReference>
<dbReference type="InterPro" id="IPR011527">
    <property type="entry name" value="ABC1_TM_dom"/>
</dbReference>
<gene>
    <name evidence="13" type="ORF">BU072_09950</name>
</gene>